<reference evidence="6" key="1">
    <citation type="submission" date="2016-10" db="EMBL/GenBank/DDBJ databases">
        <authorList>
            <person name="Benchimol M."/>
            <person name="Almeida L.G."/>
            <person name="Vasconcelos A.T."/>
            <person name="Perreira-Neves A."/>
            <person name="Rosa I.A."/>
            <person name="Tasca T."/>
            <person name="Bogo M.R."/>
            <person name="de Souza W."/>
        </authorList>
    </citation>
    <scope>NUCLEOTIDE SEQUENCE [LARGE SCALE GENOMIC DNA]</scope>
    <source>
        <strain evidence="6">K</strain>
    </source>
</reference>
<dbReference type="PROSITE" id="PS00518">
    <property type="entry name" value="ZF_RING_1"/>
    <property type="match status" value="1"/>
</dbReference>
<dbReference type="Pfam" id="PF13639">
    <property type="entry name" value="zf-RING_2"/>
    <property type="match status" value="1"/>
</dbReference>
<evidence type="ECO:0000259" key="5">
    <source>
        <dbReference type="PROSITE" id="PS50089"/>
    </source>
</evidence>
<dbReference type="SUPFAM" id="SSF57850">
    <property type="entry name" value="RING/U-box"/>
    <property type="match status" value="1"/>
</dbReference>
<proteinExistence type="predicted"/>
<name>A0A1J4JY75_9EUKA</name>
<evidence type="ECO:0000313" key="6">
    <source>
        <dbReference type="EMBL" id="OHT02462.1"/>
    </source>
</evidence>
<dbReference type="Gene3D" id="3.30.40.10">
    <property type="entry name" value="Zinc/RING finger domain, C3HC4 (zinc finger)"/>
    <property type="match status" value="1"/>
</dbReference>
<evidence type="ECO:0000256" key="3">
    <source>
        <dbReference type="ARBA" id="ARBA00022833"/>
    </source>
</evidence>
<evidence type="ECO:0000256" key="4">
    <source>
        <dbReference type="PROSITE-ProRule" id="PRU00175"/>
    </source>
</evidence>
<evidence type="ECO:0000256" key="1">
    <source>
        <dbReference type="ARBA" id="ARBA00022723"/>
    </source>
</evidence>
<dbReference type="AlphaFoldDB" id="A0A1J4JY75"/>
<dbReference type="InterPro" id="IPR017907">
    <property type="entry name" value="Znf_RING_CS"/>
</dbReference>
<keyword evidence="7" id="KW-1185">Reference proteome</keyword>
<dbReference type="GO" id="GO:0008270">
    <property type="term" value="F:zinc ion binding"/>
    <property type="evidence" value="ECO:0007669"/>
    <property type="project" value="UniProtKB-KW"/>
</dbReference>
<sequence length="149" mass="17007">MQSSKQCTLCEQRISYHSCALPCHHQFCEICISKWCSRNTTCPICGQSFTRIHEIVNKTPTGFIFSAKALSNLYETTDFSQSSLDSMNFQPAQAYRMVDSTDQVEQISPQSGKLSKSPAYSNSYQYSQYQSEYREIPRLKKLILTTVNS</sequence>
<dbReference type="EMBL" id="MLAK01000866">
    <property type="protein sequence ID" value="OHT02462.1"/>
    <property type="molecule type" value="Genomic_DNA"/>
</dbReference>
<dbReference type="RefSeq" id="XP_068355598.1">
    <property type="nucleotide sequence ID" value="XM_068507337.1"/>
</dbReference>
<dbReference type="InterPro" id="IPR013083">
    <property type="entry name" value="Znf_RING/FYVE/PHD"/>
</dbReference>
<dbReference type="SMART" id="SM00184">
    <property type="entry name" value="RING"/>
    <property type="match status" value="1"/>
</dbReference>
<dbReference type="VEuPathDB" id="TrichDB:TRFO_30407"/>
<feature type="domain" description="RING-type" evidence="5">
    <location>
        <begin position="7"/>
        <end position="45"/>
    </location>
</feature>
<dbReference type="InterPro" id="IPR001841">
    <property type="entry name" value="Znf_RING"/>
</dbReference>
<protein>
    <recommendedName>
        <fullName evidence="5">RING-type domain-containing protein</fullName>
    </recommendedName>
</protein>
<gene>
    <name evidence="6" type="ORF">TRFO_30407</name>
</gene>
<keyword evidence="3" id="KW-0862">Zinc</keyword>
<accession>A0A1J4JY75</accession>
<dbReference type="Proteomes" id="UP000179807">
    <property type="component" value="Unassembled WGS sequence"/>
</dbReference>
<evidence type="ECO:0000313" key="7">
    <source>
        <dbReference type="Proteomes" id="UP000179807"/>
    </source>
</evidence>
<evidence type="ECO:0000256" key="2">
    <source>
        <dbReference type="ARBA" id="ARBA00022771"/>
    </source>
</evidence>
<organism evidence="6 7">
    <name type="scientific">Tritrichomonas foetus</name>
    <dbReference type="NCBI Taxonomy" id="1144522"/>
    <lineage>
        <taxon>Eukaryota</taxon>
        <taxon>Metamonada</taxon>
        <taxon>Parabasalia</taxon>
        <taxon>Tritrichomonadida</taxon>
        <taxon>Tritrichomonadidae</taxon>
        <taxon>Tritrichomonas</taxon>
    </lineage>
</organism>
<dbReference type="OrthoDB" id="9049620at2759"/>
<comment type="caution">
    <text evidence="6">The sequence shown here is derived from an EMBL/GenBank/DDBJ whole genome shotgun (WGS) entry which is preliminary data.</text>
</comment>
<keyword evidence="1" id="KW-0479">Metal-binding</keyword>
<dbReference type="PROSITE" id="PS50089">
    <property type="entry name" value="ZF_RING_2"/>
    <property type="match status" value="1"/>
</dbReference>
<keyword evidence="2 4" id="KW-0863">Zinc-finger</keyword>
<dbReference type="GeneID" id="94842041"/>